<proteinExistence type="inferred from homology"/>
<dbReference type="RefSeq" id="WP_015860191.1">
    <property type="nucleotide sequence ID" value="NC_012796.1"/>
</dbReference>
<feature type="modified residue" description="N6-(pyridoxal phosphate)lysine" evidence="10 11">
    <location>
        <position position="231"/>
    </location>
</feature>
<dbReference type="GO" id="GO:0032259">
    <property type="term" value="P:methylation"/>
    <property type="evidence" value="ECO:0007669"/>
    <property type="project" value="UniProtKB-KW"/>
</dbReference>
<sequence>MRAFYDLLSATDPEVFATLAGEENRQRLGIELIPSENYTYPEVLAALGSVFTNKYSEGYPGRRYYGGQEFTDQIENLARQRACAVFGCEHANVQPLSGSPMNQAVYLGLLEPGDTILAMDLSHGGHLTHGAPVSHMGRLFNFVRYKTNPGDGAIDFDVVRALAREHKPRLVLCGYTSYPRDLDYAAFKAIADEVGAYTMCDASHYAGLVAGGVMRNPFDAGFDVVTTTSHKSLRGPRGGMILCRKALGPAIDKSVFPGLQGGPHMNVIAGIAITLGKALAPEFKVYAAQVLANARRLGAELAGRGVSLITGGTDNHMLVANTQASFGLDGRTAEELLDEAGLTTNKQIIPDDPNPPLRPSGIRLGTPAATTRGMGEAEMVKLAGWIAEVLASPTDAAKRAAVRAEVAQLCGRFPVPGLE</sequence>
<dbReference type="CDD" id="cd00378">
    <property type="entry name" value="SHMT"/>
    <property type="match status" value="1"/>
</dbReference>
<keyword evidence="8 10" id="KW-0808">Transferase</keyword>
<dbReference type="PROSITE" id="PS00096">
    <property type="entry name" value="SHMT"/>
    <property type="match status" value="1"/>
</dbReference>
<feature type="binding site" evidence="10">
    <location>
        <begin position="125"/>
        <end position="127"/>
    </location>
    <ligand>
        <name>(6S)-5,6,7,8-tetrahydrofolate</name>
        <dbReference type="ChEBI" id="CHEBI:57453"/>
    </ligand>
</feature>
<dbReference type="InterPro" id="IPR019798">
    <property type="entry name" value="Ser_HO-MeTrfase_PLP_BS"/>
</dbReference>
<dbReference type="Proteomes" id="UP000009071">
    <property type="component" value="Chromosome"/>
</dbReference>
<dbReference type="InterPro" id="IPR015424">
    <property type="entry name" value="PyrdxlP-dep_Trfase"/>
</dbReference>
<dbReference type="Pfam" id="PF00464">
    <property type="entry name" value="SHMT"/>
    <property type="match status" value="1"/>
</dbReference>
<dbReference type="OrthoDB" id="9803846at2"/>
<dbReference type="SUPFAM" id="SSF53383">
    <property type="entry name" value="PLP-dependent transferases"/>
    <property type="match status" value="1"/>
</dbReference>
<evidence type="ECO:0000256" key="11">
    <source>
        <dbReference type="PIRSR" id="PIRSR000412-50"/>
    </source>
</evidence>
<dbReference type="EC" id="2.1.2.1" evidence="10"/>
<evidence type="ECO:0000313" key="14">
    <source>
        <dbReference type="Proteomes" id="UP000009071"/>
    </source>
</evidence>
<dbReference type="GO" id="GO:0008168">
    <property type="term" value="F:methyltransferase activity"/>
    <property type="evidence" value="ECO:0007669"/>
    <property type="project" value="UniProtKB-KW"/>
</dbReference>
<comment type="subcellular location">
    <subcellularLocation>
        <location evidence="2 10">Cytoplasm</location>
    </subcellularLocation>
</comment>
<feature type="site" description="Plays an important role in substrate specificity" evidence="10">
    <location>
        <position position="230"/>
    </location>
</feature>
<evidence type="ECO:0000313" key="13">
    <source>
        <dbReference type="EMBL" id="BAH74983.1"/>
    </source>
</evidence>
<comment type="catalytic activity">
    <reaction evidence="10">
        <text>(6R)-5,10-methylene-5,6,7,8-tetrahydrofolate + glycine + H2O = (6S)-5,6,7,8-tetrahydrofolate + L-serine</text>
        <dbReference type="Rhea" id="RHEA:15481"/>
        <dbReference type="ChEBI" id="CHEBI:15377"/>
        <dbReference type="ChEBI" id="CHEBI:15636"/>
        <dbReference type="ChEBI" id="CHEBI:33384"/>
        <dbReference type="ChEBI" id="CHEBI:57305"/>
        <dbReference type="ChEBI" id="CHEBI:57453"/>
        <dbReference type="EC" id="2.1.2.1"/>
    </reaction>
</comment>
<dbReference type="PIRSF" id="PIRSF000412">
    <property type="entry name" value="SHMT"/>
    <property type="match status" value="1"/>
</dbReference>
<dbReference type="FunFam" id="3.40.640.10:FF:000001">
    <property type="entry name" value="Serine hydroxymethyltransferase"/>
    <property type="match status" value="1"/>
</dbReference>
<dbReference type="AlphaFoldDB" id="C4XNK8"/>
<dbReference type="GO" id="GO:0019264">
    <property type="term" value="P:glycine biosynthetic process from serine"/>
    <property type="evidence" value="ECO:0007669"/>
    <property type="project" value="UniProtKB-UniRule"/>
</dbReference>
<feature type="domain" description="Serine hydroxymethyltransferase-like" evidence="12">
    <location>
        <begin position="8"/>
        <end position="386"/>
    </location>
</feature>
<evidence type="ECO:0000256" key="2">
    <source>
        <dbReference type="ARBA" id="ARBA00004496"/>
    </source>
</evidence>
<comment type="cofactor">
    <cofactor evidence="1 10 11">
        <name>pyridoxal 5'-phosphate</name>
        <dbReference type="ChEBI" id="CHEBI:597326"/>
    </cofactor>
</comment>
<dbReference type="STRING" id="573370.DMR_14920"/>
<keyword evidence="7 10" id="KW-0028">Amino-acid biosynthesis</keyword>
<comment type="similarity">
    <text evidence="3 10">Belongs to the SHMT family.</text>
</comment>
<comment type="function">
    <text evidence="10">Catalyzes the reversible interconversion of serine and glycine with tetrahydrofolate (THF) serving as the one-carbon carrier. This reaction serves as the major source of one-carbon groups required for the biosynthesis of purines, thymidylate, methionine, and other important biomolecules. Also exhibits THF-independent aldolase activity toward beta-hydroxyamino acids, producing glycine and aldehydes, via a retro-aldol mechanism.</text>
</comment>
<evidence type="ECO:0000256" key="9">
    <source>
        <dbReference type="ARBA" id="ARBA00022898"/>
    </source>
</evidence>
<dbReference type="Gene3D" id="3.40.640.10">
    <property type="entry name" value="Type I PLP-dependent aspartate aminotransferase-like (Major domain)"/>
    <property type="match status" value="1"/>
</dbReference>
<dbReference type="PANTHER" id="PTHR11680">
    <property type="entry name" value="SERINE HYDROXYMETHYLTRANSFERASE"/>
    <property type="match status" value="1"/>
</dbReference>
<dbReference type="InterPro" id="IPR015421">
    <property type="entry name" value="PyrdxlP-dep_Trfase_major"/>
</dbReference>
<dbReference type="GO" id="GO:0030170">
    <property type="term" value="F:pyridoxal phosphate binding"/>
    <property type="evidence" value="ECO:0007669"/>
    <property type="project" value="UniProtKB-UniRule"/>
</dbReference>
<comment type="pathway">
    <text evidence="10">One-carbon metabolism; tetrahydrofolate interconversion.</text>
</comment>
<evidence type="ECO:0000256" key="8">
    <source>
        <dbReference type="ARBA" id="ARBA00022679"/>
    </source>
</evidence>
<dbReference type="InterPro" id="IPR001085">
    <property type="entry name" value="Ser_HO-MeTrfase"/>
</dbReference>
<dbReference type="eggNOG" id="COG0112">
    <property type="taxonomic scope" value="Bacteria"/>
</dbReference>
<protein>
    <recommendedName>
        <fullName evidence="10">Serine hydroxymethyltransferase</fullName>
        <shortName evidence="10">SHMT</shortName>
        <shortName evidence="10">Serine methylase</shortName>
        <ecNumber evidence="10">2.1.2.1</ecNumber>
    </recommendedName>
</protein>
<keyword evidence="6 10" id="KW-0554">One-carbon metabolism</keyword>
<dbReference type="HOGENOM" id="CLU_022477_2_1_7"/>
<gene>
    <name evidence="10 13" type="primary">glyA</name>
    <name evidence="13" type="ordered locus">DMR_14920</name>
</gene>
<evidence type="ECO:0000256" key="4">
    <source>
        <dbReference type="ARBA" id="ARBA00011738"/>
    </source>
</evidence>
<comment type="pathway">
    <text evidence="10">Amino-acid biosynthesis; glycine biosynthesis; glycine from L-serine: step 1/1.</text>
</comment>
<evidence type="ECO:0000256" key="10">
    <source>
        <dbReference type="HAMAP-Rule" id="MF_00051"/>
    </source>
</evidence>
<keyword evidence="14" id="KW-1185">Reference proteome</keyword>
<dbReference type="NCBIfam" id="NF000586">
    <property type="entry name" value="PRK00011.1"/>
    <property type="match status" value="1"/>
</dbReference>
<dbReference type="HAMAP" id="MF_00051">
    <property type="entry name" value="SHMT"/>
    <property type="match status" value="1"/>
</dbReference>
<dbReference type="KEGG" id="dma:DMR_14920"/>
<name>C4XNK8_SOLM1</name>
<evidence type="ECO:0000256" key="6">
    <source>
        <dbReference type="ARBA" id="ARBA00022563"/>
    </source>
</evidence>
<dbReference type="GO" id="GO:0004372">
    <property type="term" value="F:glycine hydroxymethyltransferase activity"/>
    <property type="evidence" value="ECO:0007669"/>
    <property type="project" value="UniProtKB-UniRule"/>
</dbReference>
<dbReference type="InterPro" id="IPR049943">
    <property type="entry name" value="Ser_HO-MeTrfase-like"/>
</dbReference>
<dbReference type="InterPro" id="IPR015422">
    <property type="entry name" value="PyrdxlP-dep_Trfase_small"/>
</dbReference>
<comment type="subunit">
    <text evidence="4 10">Homodimer.</text>
</comment>
<evidence type="ECO:0000256" key="1">
    <source>
        <dbReference type="ARBA" id="ARBA00001933"/>
    </source>
</evidence>
<dbReference type="PANTHER" id="PTHR11680:SF50">
    <property type="entry name" value="SERINE HYDROXYMETHYLTRANSFERASE"/>
    <property type="match status" value="1"/>
</dbReference>
<reference evidence="13 14" key="1">
    <citation type="journal article" date="2009" name="Genome Res.">
        <title>Whole genome sequence of Desulfovibrio magneticus strain RS-1 revealed common gene clusters in magnetotactic bacteria.</title>
        <authorList>
            <person name="Nakazawa H."/>
            <person name="Arakaki A."/>
            <person name="Narita-Yamada S."/>
            <person name="Yashiro I."/>
            <person name="Jinno K."/>
            <person name="Aoki N."/>
            <person name="Tsuruyama A."/>
            <person name="Okamura Y."/>
            <person name="Tanikawa S."/>
            <person name="Fujita N."/>
            <person name="Takeyama H."/>
            <person name="Matsunaga T."/>
        </authorList>
    </citation>
    <scope>NUCLEOTIDE SEQUENCE [LARGE SCALE GENOMIC DNA]</scope>
    <source>
        <strain evidence="14">ATCC 700980 / DSM 13731 / RS-1</strain>
    </source>
</reference>
<accession>C4XNK8</accession>
<dbReference type="UniPathway" id="UPA00193"/>
<dbReference type="EMBL" id="AP010904">
    <property type="protein sequence ID" value="BAH74983.1"/>
    <property type="molecule type" value="Genomic_DNA"/>
</dbReference>
<evidence type="ECO:0000259" key="12">
    <source>
        <dbReference type="Pfam" id="PF00464"/>
    </source>
</evidence>
<evidence type="ECO:0000256" key="7">
    <source>
        <dbReference type="ARBA" id="ARBA00022605"/>
    </source>
</evidence>
<dbReference type="UniPathway" id="UPA00288">
    <property type="reaction ID" value="UER01023"/>
</dbReference>
<dbReference type="GO" id="GO:0005829">
    <property type="term" value="C:cytosol"/>
    <property type="evidence" value="ECO:0007669"/>
    <property type="project" value="TreeGrafter"/>
</dbReference>
<comment type="caution">
    <text evidence="10">Lacks conserved residue(s) required for the propagation of feature annotation.</text>
</comment>
<keyword evidence="9 10" id="KW-0663">Pyridoxal phosphate</keyword>
<evidence type="ECO:0000256" key="5">
    <source>
        <dbReference type="ARBA" id="ARBA00022490"/>
    </source>
</evidence>
<keyword evidence="5 10" id="KW-0963">Cytoplasm</keyword>
<feature type="binding site" evidence="10">
    <location>
        <position position="121"/>
    </location>
    <ligand>
        <name>(6S)-5,6,7,8-tetrahydrofolate</name>
        <dbReference type="ChEBI" id="CHEBI:57453"/>
    </ligand>
</feature>
<dbReference type="Gene3D" id="3.90.1150.10">
    <property type="entry name" value="Aspartate Aminotransferase, domain 1"/>
    <property type="match status" value="1"/>
</dbReference>
<dbReference type="InterPro" id="IPR039429">
    <property type="entry name" value="SHMT-like_dom"/>
</dbReference>
<dbReference type="GO" id="GO:0035999">
    <property type="term" value="P:tetrahydrofolate interconversion"/>
    <property type="evidence" value="ECO:0007669"/>
    <property type="project" value="UniProtKB-UniRule"/>
</dbReference>
<organism evidence="13 14">
    <name type="scientific">Solidesulfovibrio magneticus (strain ATCC 700980 / DSM 13731 / RS-1)</name>
    <name type="common">Desulfovibrio magneticus</name>
    <dbReference type="NCBI Taxonomy" id="573370"/>
    <lineage>
        <taxon>Bacteria</taxon>
        <taxon>Pseudomonadati</taxon>
        <taxon>Thermodesulfobacteriota</taxon>
        <taxon>Desulfovibrionia</taxon>
        <taxon>Desulfovibrionales</taxon>
        <taxon>Desulfovibrionaceae</taxon>
        <taxon>Solidesulfovibrio</taxon>
    </lineage>
</organism>
<evidence type="ECO:0000256" key="3">
    <source>
        <dbReference type="ARBA" id="ARBA00006376"/>
    </source>
</evidence>